<name>A0A671Z2L4_SPAAU</name>
<feature type="compositionally biased region" description="Low complexity" evidence="1">
    <location>
        <begin position="20"/>
        <end position="34"/>
    </location>
</feature>
<dbReference type="PANTHER" id="PTHR45912:SF3">
    <property type="entry name" value="CILIA- AND FLAGELLA-ASSOCIATED PROTEIN 47"/>
    <property type="match status" value="1"/>
</dbReference>
<feature type="domain" description="Cilia- and flagella-associated protein 47" evidence="2">
    <location>
        <begin position="94"/>
        <end position="210"/>
    </location>
</feature>
<dbReference type="OMA" id="VPSERWI"/>
<dbReference type="SUPFAM" id="SSF47576">
    <property type="entry name" value="Calponin-homology domain, CH-domain"/>
    <property type="match status" value="1"/>
</dbReference>
<dbReference type="InterPro" id="IPR036872">
    <property type="entry name" value="CH_dom_sf"/>
</dbReference>
<sequence length="359" mass="40469">MSDCHLGATAVEAILQHYQTPSPASGPTSSTSSTFDHNNISPNRDTPTNTSIPQFPATNSEEGIYYQNVLLAVERWFSLFGWPTGLHPISVPHTLRRSLVDMLHHLTGKQIPGILHCQTFSSDIDQRTNQLLQQHEAMLNFLRVQGACLCHIKPAYLLDMQEFKHWCSLQVQIHMHTSLCARPTSYYSNVDYESLSKQSWTDVLLQIHKVKNASCSSQSHANPQSHPVKHNSQPLASNIYSSCELQLLSWLNMHYESMRDTVWGTGRTCKSGAPSARWIVNFDLDLTDGLVLASLLAAYCPYLICSHFRRMYTTTSSLEQILHNNIIVYKALTALCLNIDVQVNTRWDQSGASHRKITC</sequence>
<reference evidence="3" key="1">
    <citation type="submission" date="2021-04" db="EMBL/GenBank/DDBJ databases">
        <authorList>
            <consortium name="Wellcome Sanger Institute Data Sharing"/>
        </authorList>
    </citation>
    <scope>NUCLEOTIDE SEQUENCE [LARGE SCALE GENOMIC DNA]</scope>
</reference>
<reference evidence="3" key="2">
    <citation type="submission" date="2025-08" db="UniProtKB">
        <authorList>
            <consortium name="Ensembl"/>
        </authorList>
    </citation>
    <scope>IDENTIFICATION</scope>
</reference>
<protein>
    <recommendedName>
        <fullName evidence="2">Cilia- and flagella-associated protein 47 domain-containing protein</fullName>
    </recommendedName>
</protein>
<accession>A0A671Z2L4</accession>
<reference evidence="3" key="3">
    <citation type="submission" date="2025-09" db="UniProtKB">
        <authorList>
            <consortium name="Ensembl"/>
        </authorList>
    </citation>
    <scope>IDENTIFICATION</scope>
</reference>
<organism evidence="3 4">
    <name type="scientific">Sparus aurata</name>
    <name type="common">Gilthead sea bream</name>
    <dbReference type="NCBI Taxonomy" id="8175"/>
    <lineage>
        <taxon>Eukaryota</taxon>
        <taxon>Metazoa</taxon>
        <taxon>Chordata</taxon>
        <taxon>Craniata</taxon>
        <taxon>Vertebrata</taxon>
        <taxon>Euteleostomi</taxon>
        <taxon>Actinopterygii</taxon>
        <taxon>Neopterygii</taxon>
        <taxon>Teleostei</taxon>
        <taxon>Neoteleostei</taxon>
        <taxon>Acanthomorphata</taxon>
        <taxon>Eupercaria</taxon>
        <taxon>Spariformes</taxon>
        <taxon>Sparidae</taxon>
        <taxon>Sparus</taxon>
    </lineage>
</organism>
<evidence type="ECO:0000256" key="1">
    <source>
        <dbReference type="SAM" id="MobiDB-lite"/>
    </source>
</evidence>
<dbReference type="GO" id="GO:0060271">
    <property type="term" value="P:cilium assembly"/>
    <property type="evidence" value="ECO:0007669"/>
    <property type="project" value="TreeGrafter"/>
</dbReference>
<feature type="region of interest" description="Disordered" evidence="1">
    <location>
        <begin position="19"/>
        <end position="55"/>
    </location>
</feature>
<evidence type="ECO:0000313" key="4">
    <source>
        <dbReference type="Proteomes" id="UP000472265"/>
    </source>
</evidence>
<proteinExistence type="predicted"/>
<dbReference type="Pfam" id="PF24529">
    <property type="entry name" value="CFAP47"/>
    <property type="match status" value="1"/>
</dbReference>
<dbReference type="Ensembl" id="ENSSAUT00010072362.1">
    <property type="protein sequence ID" value="ENSSAUP00010069139.1"/>
    <property type="gene ID" value="ENSSAUG00010027403.1"/>
</dbReference>
<dbReference type="InterPro" id="IPR056343">
    <property type="entry name" value="CFAP47_dom"/>
</dbReference>
<dbReference type="AlphaFoldDB" id="A0A671Z2L4"/>
<evidence type="ECO:0000259" key="2">
    <source>
        <dbReference type="Pfam" id="PF24529"/>
    </source>
</evidence>
<dbReference type="PANTHER" id="PTHR45912">
    <property type="entry name" value="CILIA- AND FLAGELLA-ASSOCIATED PROTEIN 47"/>
    <property type="match status" value="1"/>
</dbReference>
<dbReference type="GO" id="GO:0005929">
    <property type="term" value="C:cilium"/>
    <property type="evidence" value="ECO:0007669"/>
    <property type="project" value="TreeGrafter"/>
</dbReference>
<dbReference type="InParanoid" id="A0A671Z2L4"/>
<dbReference type="Proteomes" id="UP000472265">
    <property type="component" value="Chromosome 24"/>
</dbReference>
<feature type="compositionally biased region" description="Polar residues" evidence="1">
    <location>
        <begin position="35"/>
        <end position="55"/>
    </location>
</feature>
<dbReference type="GeneTree" id="ENSGT00940000163254"/>
<keyword evidence="4" id="KW-1185">Reference proteome</keyword>
<evidence type="ECO:0000313" key="3">
    <source>
        <dbReference type="Ensembl" id="ENSSAUP00010069139.1"/>
    </source>
</evidence>